<feature type="transmembrane region" description="Helical" evidence="13">
    <location>
        <begin position="31"/>
        <end position="48"/>
    </location>
</feature>
<dbReference type="InterPro" id="IPR007895">
    <property type="entry name" value="MASE1"/>
</dbReference>
<keyword evidence="15" id="KW-0547">Nucleotide-binding</keyword>
<dbReference type="FunFam" id="3.30.565.10:FF:000006">
    <property type="entry name" value="Sensor histidine kinase WalK"/>
    <property type="match status" value="1"/>
</dbReference>
<keyword evidence="15" id="KW-0067">ATP-binding</keyword>
<dbReference type="InterPro" id="IPR005467">
    <property type="entry name" value="His_kinase_dom"/>
</dbReference>
<evidence type="ECO:0000256" key="12">
    <source>
        <dbReference type="SAM" id="MobiDB-lite"/>
    </source>
</evidence>
<evidence type="ECO:0000256" key="3">
    <source>
        <dbReference type="ARBA" id="ARBA00012438"/>
    </source>
</evidence>
<feature type="transmembrane region" description="Helical" evidence="13">
    <location>
        <begin position="185"/>
        <end position="208"/>
    </location>
</feature>
<dbReference type="EMBL" id="CP113089">
    <property type="protein sequence ID" value="WAB82272.1"/>
    <property type="molecule type" value="Genomic_DNA"/>
</dbReference>
<protein>
    <recommendedName>
        <fullName evidence="3">histidine kinase</fullName>
        <ecNumber evidence="3">2.7.13.3</ecNumber>
    </recommendedName>
</protein>
<sequence length="654" mass="68672">MLRPEGAIIATWWPAAGIGAVAVLASRGSRLAATVGVFAAAFAANLLVGRELGLTFGYGLANAVEVYVVAQLASRGGPEARLDSIRDVGRLMVAVIAGALSLALLGSATAAIVVGVDPTTVFFSLVASHGSALLVITPLALVSRRLRRGARPFEIVLQAMAFVGIMLFVFWPGSDLPLAFLPLTALLWAAFRMPTLVVAVELFVMALMGIRLTGRGGGPFADYLDSDPALAVLLLQTFLAISATSALFVSAARNDWGAAVVRLSARESLLRGGIVSSDTGILIAEVIDGDRLRVVGLNPTALAALGREAMPPTWAVSGIRISEKHAVLGLPELDALIARGGSGRVEVETQGRRFDVDVAIHEGSIGTSVFTVVFTDVTQRDERERRALQAAEQLRDLNRQKDDFISSVSHELRTPVTSILGFAEDLEDAPLAPSERLAAEVIARNARRLADVIEDVLELSKLSSGVAIARPAAPLDLRLVLAQCVQDAEGLAPTRGIEIRLTVPEHPVVISAEAPALARVLANLLSNAVKFSDDGGVVEVSLAPHGDEWRVRIEDHGMGIPPDQLEHVWGRFSRVQDDRHRDVPGTGLGLPIVRELVEKRLGGAVRLESDGAAGTTAILDLPTEAGSAAGPEPTAPTAARAPAESVPTGAVSSG</sequence>
<dbReference type="PANTHER" id="PTHR43711:SF31">
    <property type="entry name" value="HISTIDINE KINASE"/>
    <property type="match status" value="1"/>
</dbReference>
<reference evidence="15" key="1">
    <citation type="submission" date="2022-11" db="EMBL/GenBank/DDBJ databases">
        <title>Description of Microcella daejonensis nov. sp, isolated from riverside soil.</title>
        <authorList>
            <person name="Molina K.M."/>
            <person name="Kim S.B."/>
        </authorList>
    </citation>
    <scope>NUCLEOTIDE SEQUENCE</scope>
    <source>
        <strain evidence="15">MMS21-STM12</strain>
    </source>
</reference>
<evidence type="ECO:0000256" key="7">
    <source>
        <dbReference type="ARBA" id="ARBA00022692"/>
    </source>
</evidence>
<proteinExistence type="predicted"/>
<accession>A0A9E8MMJ7</accession>
<keyword evidence="7 13" id="KW-0812">Transmembrane</keyword>
<feature type="transmembrane region" description="Helical" evidence="13">
    <location>
        <begin position="91"/>
        <end position="115"/>
    </location>
</feature>
<feature type="transmembrane region" description="Helical" evidence="13">
    <location>
        <begin position="6"/>
        <end position="24"/>
    </location>
</feature>
<keyword evidence="9 13" id="KW-1133">Transmembrane helix</keyword>
<comment type="catalytic activity">
    <reaction evidence="1">
        <text>ATP + protein L-histidine = ADP + protein N-phospho-L-histidine.</text>
        <dbReference type="EC" id="2.7.13.3"/>
    </reaction>
</comment>
<dbReference type="AlphaFoldDB" id="A0A9E8MMJ7"/>
<dbReference type="Gene3D" id="1.10.287.130">
    <property type="match status" value="1"/>
</dbReference>
<dbReference type="InterPro" id="IPR004358">
    <property type="entry name" value="Sig_transdc_His_kin-like_C"/>
</dbReference>
<dbReference type="InterPro" id="IPR036890">
    <property type="entry name" value="HATPase_C_sf"/>
</dbReference>
<feature type="region of interest" description="Disordered" evidence="12">
    <location>
        <begin position="622"/>
        <end position="654"/>
    </location>
</feature>
<evidence type="ECO:0000256" key="8">
    <source>
        <dbReference type="ARBA" id="ARBA00022777"/>
    </source>
</evidence>
<dbReference type="Pfam" id="PF05231">
    <property type="entry name" value="MASE1"/>
    <property type="match status" value="1"/>
</dbReference>
<feature type="transmembrane region" description="Helical" evidence="13">
    <location>
        <begin position="121"/>
        <end position="143"/>
    </location>
</feature>
<evidence type="ECO:0000259" key="14">
    <source>
        <dbReference type="PROSITE" id="PS50109"/>
    </source>
</evidence>
<name>A0A9E8MMJ7_9MICO</name>
<dbReference type="InterPro" id="IPR003661">
    <property type="entry name" value="HisK_dim/P_dom"/>
</dbReference>
<dbReference type="InterPro" id="IPR036097">
    <property type="entry name" value="HisK_dim/P_sf"/>
</dbReference>
<evidence type="ECO:0000256" key="10">
    <source>
        <dbReference type="ARBA" id="ARBA00023012"/>
    </source>
</evidence>
<dbReference type="SMART" id="SM00388">
    <property type="entry name" value="HisKA"/>
    <property type="match status" value="1"/>
</dbReference>
<dbReference type="SMART" id="SM00387">
    <property type="entry name" value="HATPase_c"/>
    <property type="match status" value="1"/>
</dbReference>
<evidence type="ECO:0000313" key="15">
    <source>
        <dbReference type="EMBL" id="WAB82272.1"/>
    </source>
</evidence>
<evidence type="ECO:0000256" key="9">
    <source>
        <dbReference type="ARBA" id="ARBA00022989"/>
    </source>
</evidence>
<dbReference type="CDD" id="cd00082">
    <property type="entry name" value="HisKA"/>
    <property type="match status" value="1"/>
</dbReference>
<feature type="transmembrane region" description="Helical" evidence="13">
    <location>
        <begin position="155"/>
        <end position="173"/>
    </location>
</feature>
<dbReference type="PANTHER" id="PTHR43711">
    <property type="entry name" value="TWO-COMPONENT HISTIDINE KINASE"/>
    <property type="match status" value="1"/>
</dbReference>
<evidence type="ECO:0000256" key="1">
    <source>
        <dbReference type="ARBA" id="ARBA00000085"/>
    </source>
</evidence>
<dbReference type="Pfam" id="PF02518">
    <property type="entry name" value="HATPase_c"/>
    <property type="match status" value="1"/>
</dbReference>
<dbReference type="InterPro" id="IPR003594">
    <property type="entry name" value="HATPase_dom"/>
</dbReference>
<dbReference type="Gene3D" id="3.30.565.10">
    <property type="entry name" value="Histidine kinase-like ATPase, C-terminal domain"/>
    <property type="match status" value="1"/>
</dbReference>
<dbReference type="RefSeq" id="WP_267782253.1">
    <property type="nucleotide sequence ID" value="NZ_CP113089.1"/>
</dbReference>
<organism evidence="15 16">
    <name type="scientific">Microcella daejeonensis</name>
    <dbReference type="NCBI Taxonomy" id="2994971"/>
    <lineage>
        <taxon>Bacteria</taxon>
        <taxon>Bacillati</taxon>
        <taxon>Actinomycetota</taxon>
        <taxon>Actinomycetes</taxon>
        <taxon>Micrococcales</taxon>
        <taxon>Microbacteriaceae</taxon>
        <taxon>Microcella</taxon>
    </lineage>
</organism>
<evidence type="ECO:0000256" key="5">
    <source>
        <dbReference type="ARBA" id="ARBA00022553"/>
    </source>
</evidence>
<dbReference type="EC" id="2.7.13.3" evidence="3"/>
<dbReference type="InterPro" id="IPR050736">
    <property type="entry name" value="Sensor_HK_Regulatory"/>
</dbReference>
<keyword evidence="16" id="KW-1185">Reference proteome</keyword>
<dbReference type="SUPFAM" id="SSF47384">
    <property type="entry name" value="Homodimeric domain of signal transducing histidine kinase"/>
    <property type="match status" value="1"/>
</dbReference>
<evidence type="ECO:0000256" key="11">
    <source>
        <dbReference type="ARBA" id="ARBA00023136"/>
    </source>
</evidence>
<dbReference type="GO" id="GO:0005524">
    <property type="term" value="F:ATP binding"/>
    <property type="evidence" value="ECO:0007669"/>
    <property type="project" value="UniProtKB-KW"/>
</dbReference>
<keyword evidence="4" id="KW-1003">Cell membrane</keyword>
<keyword evidence="8" id="KW-0418">Kinase</keyword>
<comment type="subcellular location">
    <subcellularLocation>
        <location evidence="2">Cell membrane</location>
        <topology evidence="2">Multi-pass membrane protein</topology>
    </subcellularLocation>
</comment>
<feature type="domain" description="Histidine kinase" evidence="14">
    <location>
        <begin position="407"/>
        <end position="625"/>
    </location>
</feature>
<dbReference type="GO" id="GO:0000155">
    <property type="term" value="F:phosphorelay sensor kinase activity"/>
    <property type="evidence" value="ECO:0007669"/>
    <property type="project" value="InterPro"/>
</dbReference>
<keyword evidence="11 13" id="KW-0472">Membrane</keyword>
<dbReference type="SUPFAM" id="SSF55874">
    <property type="entry name" value="ATPase domain of HSP90 chaperone/DNA topoisomerase II/histidine kinase"/>
    <property type="match status" value="1"/>
</dbReference>
<keyword evidence="10" id="KW-0902">Two-component regulatory system</keyword>
<evidence type="ECO:0000256" key="13">
    <source>
        <dbReference type="SAM" id="Phobius"/>
    </source>
</evidence>
<dbReference type="GO" id="GO:0005886">
    <property type="term" value="C:plasma membrane"/>
    <property type="evidence" value="ECO:0007669"/>
    <property type="project" value="UniProtKB-SubCell"/>
</dbReference>
<gene>
    <name evidence="15" type="ORF">OVN18_04490</name>
</gene>
<keyword evidence="6" id="KW-0808">Transferase</keyword>
<dbReference type="Proteomes" id="UP001164706">
    <property type="component" value="Chromosome"/>
</dbReference>
<keyword evidence="5" id="KW-0597">Phosphoprotein</keyword>
<dbReference type="PRINTS" id="PR00344">
    <property type="entry name" value="BCTRLSENSOR"/>
</dbReference>
<dbReference type="Pfam" id="PF00512">
    <property type="entry name" value="HisKA"/>
    <property type="match status" value="1"/>
</dbReference>
<feature type="compositionally biased region" description="Low complexity" evidence="12">
    <location>
        <begin position="625"/>
        <end position="645"/>
    </location>
</feature>
<dbReference type="KEGG" id="mdb:OVN18_04490"/>
<dbReference type="PROSITE" id="PS50109">
    <property type="entry name" value="HIS_KIN"/>
    <property type="match status" value="1"/>
</dbReference>
<evidence type="ECO:0000256" key="6">
    <source>
        <dbReference type="ARBA" id="ARBA00022679"/>
    </source>
</evidence>
<evidence type="ECO:0000256" key="4">
    <source>
        <dbReference type="ARBA" id="ARBA00022475"/>
    </source>
</evidence>
<evidence type="ECO:0000313" key="16">
    <source>
        <dbReference type="Proteomes" id="UP001164706"/>
    </source>
</evidence>
<evidence type="ECO:0000256" key="2">
    <source>
        <dbReference type="ARBA" id="ARBA00004651"/>
    </source>
</evidence>
<feature type="transmembrane region" description="Helical" evidence="13">
    <location>
        <begin position="229"/>
        <end position="252"/>
    </location>
</feature>